<reference evidence="1 2" key="1">
    <citation type="journal article" date="2013" name="BMC Genomics">
        <title>Genome sequencing and comparative genomics of honey bee microsporidia, Nosema apis reveal novel insights into host-parasite interactions.</title>
        <authorList>
            <person name="Chen Yp."/>
            <person name="Pettis J.S."/>
            <person name="Zhao Y."/>
            <person name="Liu X."/>
            <person name="Tallon L.J."/>
            <person name="Sadzewicz L.D."/>
            <person name="Li R."/>
            <person name="Zheng H."/>
            <person name="Huang S."/>
            <person name="Zhang X."/>
            <person name="Hamilton M.C."/>
            <person name="Pernal S.F."/>
            <person name="Melathopoulos A.P."/>
            <person name="Yan X."/>
            <person name="Evans J.D."/>
        </authorList>
    </citation>
    <scope>NUCLEOTIDE SEQUENCE [LARGE SCALE GENOMIC DNA]</scope>
    <source>
        <strain evidence="1 2">BRL 01</strain>
    </source>
</reference>
<protein>
    <submittedName>
        <fullName evidence="1">Uncharacterized protein</fullName>
    </submittedName>
</protein>
<dbReference type="HOGENOM" id="CLU_1409160_0_0_1"/>
<name>T0MCT9_9MICR</name>
<dbReference type="Proteomes" id="UP000053780">
    <property type="component" value="Unassembled WGS sequence"/>
</dbReference>
<evidence type="ECO:0000313" key="1">
    <source>
        <dbReference type="EMBL" id="EQB60991.1"/>
    </source>
</evidence>
<evidence type="ECO:0000313" key="2">
    <source>
        <dbReference type="Proteomes" id="UP000053780"/>
    </source>
</evidence>
<proteinExistence type="predicted"/>
<keyword evidence="2" id="KW-1185">Reference proteome</keyword>
<dbReference type="VEuPathDB" id="MicrosporidiaDB:NAPIS_ORF01444"/>
<dbReference type="EMBL" id="KE647189">
    <property type="protein sequence ID" value="EQB60991.1"/>
    <property type="molecule type" value="Genomic_DNA"/>
</dbReference>
<gene>
    <name evidence="1" type="ORF">NAPIS_ORF01444</name>
</gene>
<sequence length="193" mass="22712">MEIINNSLQKSVFLIVEIGINKHFLPVNRCEEMHRFKTNTIFYFTIGCLFMKVLKGVNIKMDNLEVGCVFYKIETSFLMIATCTIDHMATRCEKMLGHCYMRRYNEIVKYIRKKLKAHKVQQIFIVEIGDRKIKKYDLIIPYVLTWDGIKSQIELNIQSVNLKKTLESVSMEDRRGGDLILAENKRNENLHTK</sequence>
<dbReference type="AlphaFoldDB" id="T0MCT9"/>
<accession>T0MCT9</accession>
<organism evidence="1 2">
    <name type="scientific">Vairimorpha apis BRL 01</name>
    <dbReference type="NCBI Taxonomy" id="1037528"/>
    <lineage>
        <taxon>Eukaryota</taxon>
        <taxon>Fungi</taxon>
        <taxon>Fungi incertae sedis</taxon>
        <taxon>Microsporidia</taxon>
        <taxon>Nosematidae</taxon>
        <taxon>Vairimorpha</taxon>
    </lineage>
</organism>